<feature type="compositionally biased region" description="Acidic residues" evidence="1">
    <location>
        <begin position="177"/>
        <end position="186"/>
    </location>
</feature>
<gene>
    <name evidence="2" type="ORF">TWF506_006546</name>
</gene>
<feature type="compositionally biased region" description="Basic and acidic residues" evidence="1">
    <location>
        <begin position="550"/>
        <end position="559"/>
    </location>
</feature>
<name>A0AAN8RP29_9PEZI</name>
<feature type="compositionally biased region" description="Low complexity" evidence="1">
    <location>
        <begin position="505"/>
        <end position="518"/>
    </location>
</feature>
<dbReference type="EMBL" id="JAVHJM010000003">
    <property type="protein sequence ID" value="KAK6516648.1"/>
    <property type="molecule type" value="Genomic_DNA"/>
</dbReference>
<sequence length="559" mass="59337">MPGITKIPAPNKPAASKGQKGSQQSPRIPVASQNTSGSRNNSPIRNSSAQKTNVRTAGQVQGVNSVQSTDDVPYINGVHDPNDVPYTNGIPYTDDVPYINGVLDSQGTEDPTTPSDDLAKASTSLGTQLLAELQDCSIEEVIRELTPRKSETSPARWAKLYEGAKGYNSLMRWYDGPGDDSDDGGEEPLSGDNKGKTPISGQESIPLTVEPRDDRREEAGPSGSQVPGGQNIPGTLGQGEENEEDADPDAITKAPFLPEVPADEFGRPIDMLKNPPPNEYTKSLEPPKKAQTSKKAPLPIPKTIRDDPYAYPGSHPHRMRYKACGHESNDEVVCEELRPQKCRYNLGMTVDGLCDECIAAGVPDPTLSRSKKIRRSIKGVGSWLGRTARTIARSARRKPIPENMRQNSPPPDSTGVEDQRERVDSPAEAGPSGTPRSYNQPEQSGTQGSHSQPGPSRTQGPSNQPGSSGTQGSHSQAGASGAGSASRRTSQGGDGQSAEGRVFEGRGPAPGTAGLPLPNQQMTPQEQETLRRLRGPTASSVGAGGADPTIHVDDESDKS</sequence>
<accession>A0AAN8RP29</accession>
<evidence type="ECO:0000313" key="2">
    <source>
        <dbReference type="EMBL" id="KAK6516648.1"/>
    </source>
</evidence>
<comment type="caution">
    <text evidence="2">The sequence shown here is derived from an EMBL/GenBank/DDBJ whole genome shotgun (WGS) entry which is preliminary data.</text>
</comment>
<organism evidence="2 3">
    <name type="scientific">Arthrobotrys conoides</name>
    <dbReference type="NCBI Taxonomy" id="74498"/>
    <lineage>
        <taxon>Eukaryota</taxon>
        <taxon>Fungi</taxon>
        <taxon>Dikarya</taxon>
        <taxon>Ascomycota</taxon>
        <taxon>Pezizomycotina</taxon>
        <taxon>Orbiliomycetes</taxon>
        <taxon>Orbiliales</taxon>
        <taxon>Orbiliaceae</taxon>
        <taxon>Arthrobotrys</taxon>
    </lineage>
</organism>
<feature type="region of interest" description="Disordered" evidence="1">
    <location>
        <begin position="169"/>
        <end position="314"/>
    </location>
</feature>
<feature type="region of interest" description="Disordered" evidence="1">
    <location>
        <begin position="388"/>
        <end position="559"/>
    </location>
</feature>
<keyword evidence="3" id="KW-1185">Reference proteome</keyword>
<evidence type="ECO:0000313" key="3">
    <source>
        <dbReference type="Proteomes" id="UP001307849"/>
    </source>
</evidence>
<reference evidence="2 3" key="1">
    <citation type="submission" date="2019-10" db="EMBL/GenBank/DDBJ databases">
        <authorList>
            <person name="Palmer J.M."/>
        </authorList>
    </citation>
    <scope>NUCLEOTIDE SEQUENCE [LARGE SCALE GENOMIC DNA]</scope>
    <source>
        <strain evidence="2 3">TWF506</strain>
    </source>
</reference>
<feature type="compositionally biased region" description="Polar residues" evidence="1">
    <location>
        <begin position="103"/>
        <end position="123"/>
    </location>
</feature>
<feature type="region of interest" description="Disordered" evidence="1">
    <location>
        <begin position="1"/>
        <end position="123"/>
    </location>
</feature>
<feature type="compositionally biased region" description="Low complexity" evidence="1">
    <location>
        <begin position="466"/>
        <end position="491"/>
    </location>
</feature>
<dbReference type="AlphaFoldDB" id="A0AAN8RP29"/>
<feature type="compositionally biased region" description="Basic and acidic residues" evidence="1">
    <location>
        <begin position="210"/>
        <end position="219"/>
    </location>
</feature>
<feature type="compositionally biased region" description="Polar residues" evidence="1">
    <location>
        <begin position="19"/>
        <end position="70"/>
    </location>
</feature>
<dbReference type="Proteomes" id="UP001307849">
    <property type="component" value="Unassembled WGS sequence"/>
</dbReference>
<proteinExistence type="predicted"/>
<protein>
    <submittedName>
        <fullName evidence="2">Uncharacterized protein</fullName>
    </submittedName>
</protein>
<evidence type="ECO:0000256" key="1">
    <source>
        <dbReference type="SAM" id="MobiDB-lite"/>
    </source>
</evidence>
<feature type="compositionally biased region" description="Polar residues" evidence="1">
    <location>
        <begin position="434"/>
        <end position="465"/>
    </location>
</feature>